<evidence type="ECO:0000256" key="1">
    <source>
        <dbReference type="SAM" id="MobiDB-lite"/>
    </source>
</evidence>
<dbReference type="InParanoid" id="A0A0A0HVX9"/>
<feature type="region of interest" description="Disordered" evidence="1">
    <location>
        <begin position="103"/>
        <end position="122"/>
    </location>
</feature>
<gene>
    <name evidence="2" type="ORF">PADG_11382</name>
</gene>
<dbReference type="AlphaFoldDB" id="A0A0A0HVX9"/>
<protein>
    <submittedName>
        <fullName evidence="2">Uncharacterized protein</fullName>
    </submittedName>
</protein>
<feature type="region of interest" description="Disordered" evidence="1">
    <location>
        <begin position="1"/>
        <end position="35"/>
    </location>
</feature>
<dbReference type="HOGENOM" id="CLU_114631_2_1_1"/>
<dbReference type="Proteomes" id="UP000001628">
    <property type="component" value="Unassembled WGS sequence"/>
</dbReference>
<dbReference type="EMBL" id="KN275958">
    <property type="protein sequence ID" value="KGM92553.1"/>
    <property type="molecule type" value="Genomic_DNA"/>
</dbReference>
<evidence type="ECO:0000313" key="2">
    <source>
        <dbReference type="EMBL" id="KGM92553.1"/>
    </source>
</evidence>
<sequence>MKGASSSRDTRKKPVCDELDDGTLSPTPAPNASGMITMTEANLFAFCQQMMATRENAREIREYHKEVQASMDTKAVTTFDGTNYQAWRIRILADAEVIGGTDILTKNQHEPPEEYDTNPLEK</sequence>
<reference evidence="2 3" key="1">
    <citation type="journal article" date="2011" name="PLoS Genet.">
        <title>Comparative genomic analysis of human fungal pathogens causing paracoccidioidomycosis.</title>
        <authorList>
            <person name="Desjardins C.A."/>
            <person name="Champion M.D."/>
            <person name="Holder J.W."/>
            <person name="Muszewska A."/>
            <person name="Goldberg J."/>
            <person name="Bailao A.M."/>
            <person name="Brigido M.M."/>
            <person name="Ferreira M.E."/>
            <person name="Garcia A.M."/>
            <person name="Grynberg M."/>
            <person name="Gujja S."/>
            <person name="Heiman D.I."/>
            <person name="Henn M.R."/>
            <person name="Kodira C.D."/>
            <person name="Leon-Narvaez H."/>
            <person name="Longo L.V."/>
            <person name="Ma L.J."/>
            <person name="Malavazi I."/>
            <person name="Matsuo A.L."/>
            <person name="Morais F.V."/>
            <person name="Pereira M."/>
            <person name="Rodriguez-Brito S."/>
            <person name="Sakthikumar S."/>
            <person name="Salem-Izacc S.M."/>
            <person name="Sykes S.M."/>
            <person name="Teixeira M.M."/>
            <person name="Vallejo M.C."/>
            <person name="Walter M.E."/>
            <person name="Yandava C."/>
            <person name="Young S."/>
            <person name="Zeng Q."/>
            <person name="Zucker J."/>
            <person name="Felipe M.S."/>
            <person name="Goldman G.H."/>
            <person name="Haas B.J."/>
            <person name="McEwen J.G."/>
            <person name="Nino-Vega G."/>
            <person name="Puccia R."/>
            <person name="San-Blas G."/>
            <person name="Soares C.M."/>
            <person name="Birren B.W."/>
            <person name="Cuomo C.A."/>
        </authorList>
    </citation>
    <scope>NUCLEOTIDE SEQUENCE [LARGE SCALE GENOMIC DNA]</scope>
    <source>
        <strain evidence="2 3">Pb18</strain>
    </source>
</reference>
<dbReference type="GeneID" id="22587279"/>
<keyword evidence="3" id="KW-1185">Reference proteome</keyword>
<evidence type="ECO:0000313" key="3">
    <source>
        <dbReference type="Proteomes" id="UP000001628"/>
    </source>
</evidence>
<dbReference type="RefSeq" id="XP_010757933.1">
    <property type="nucleotide sequence ID" value="XM_010759631.1"/>
</dbReference>
<dbReference type="OMA" id="QAWRIRI"/>
<name>A0A0A0HVX9_PARBD</name>
<proteinExistence type="predicted"/>
<dbReference type="KEGG" id="pbn:PADG_11382"/>
<dbReference type="eggNOG" id="KOG0017">
    <property type="taxonomic scope" value="Eukaryota"/>
</dbReference>
<dbReference type="OrthoDB" id="4188785at2759"/>
<dbReference type="VEuPathDB" id="FungiDB:PADG_11382"/>
<organism evidence="2 3">
    <name type="scientific">Paracoccidioides brasiliensis (strain Pb18)</name>
    <dbReference type="NCBI Taxonomy" id="502780"/>
    <lineage>
        <taxon>Eukaryota</taxon>
        <taxon>Fungi</taxon>
        <taxon>Dikarya</taxon>
        <taxon>Ascomycota</taxon>
        <taxon>Pezizomycotina</taxon>
        <taxon>Eurotiomycetes</taxon>
        <taxon>Eurotiomycetidae</taxon>
        <taxon>Onygenales</taxon>
        <taxon>Ajellomycetaceae</taxon>
        <taxon>Paracoccidioides</taxon>
    </lineage>
</organism>
<accession>A0A0A0HVX9</accession>